<dbReference type="EMBL" id="KV878954">
    <property type="protein sequence ID" value="OJJ78419.1"/>
    <property type="molecule type" value="Genomic_DNA"/>
</dbReference>
<feature type="compositionally biased region" description="Basic and acidic residues" evidence="1">
    <location>
        <begin position="93"/>
        <end position="104"/>
    </location>
</feature>
<feature type="compositionally biased region" description="Basic and acidic residues" evidence="1">
    <location>
        <begin position="314"/>
        <end position="323"/>
    </location>
</feature>
<dbReference type="RefSeq" id="XP_022395117.1">
    <property type="nucleotide sequence ID" value="XM_022541291.1"/>
</dbReference>
<feature type="non-terminal residue" evidence="2">
    <location>
        <position position="624"/>
    </location>
</feature>
<feature type="compositionally biased region" description="Basic and acidic residues" evidence="1">
    <location>
        <begin position="54"/>
        <end position="79"/>
    </location>
</feature>
<feature type="compositionally biased region" description="Low complexity" evidence="1">
    <location>
        <begin position="185"/>
        <end position="195"/>
    </location>
</feature>
<dbReference type="VEuPathDB" id="FungiDB:ASPGLDRAFT_1344076"/>
<feature type="region of interest" description="Disordered" evidence="1">
    <location>
        <begin position="1"/>
        <end position="512"/>
    </location>
</feature>
<proteinExistence type="predicted"/>
<evidence type="ECO:0000256" key="1">
    <source>
        <dbReference type="SAM" id="MobiDB-lite"/>
    </source>
</evidence>
<dbReference type="AlphaFoldDB" id="A0A1L9V3L0"/>
<dbReference type="OrthoDB" id="5365701at2759"/>
<feature type="compositionally biased region" description="Polar residues" evidence="1">
    <location>
        <begin position="587"/>
        <end position="598"/>
    </location>
</feature>
<feature type="compositionally biased region" description="Polar residues" evidence="1">
    <location>
        <begin position="607"/>
        <end position="624"/>
    </location>
</feature>
<accession>A0A1L9V3L0</accession>
<feature type="compositionally biased region" description="Basic and acidic residues" evidence="1">
    <location>
        <begin position="360"/>
        <end position="398"/>
    </location>
</feature>
<evidence type="ECO:0000313" key="3">
    <source>
        <dbReference type="Proteomes" id="UP000184300"/>
    </source>
</evidence>
<sequence>MSQDDLNKSELVLGEIPRAPSPSGYRLSQDDLSKSELVFGEIPRAPSPSGYRLSQDDLDRSEFVLEDNRKPVPPREREPAPAVSRLPLRRGRRSQDKLHSKDDNVALSDKGPKDAAPAVSAPEPVRQEHRRQSQSNRMNDGPLKDNDKSNYSFPARPKPKEANEDYPQPTRAPSGDTPDFRDRSQPTSQQQQQRPQKSETTTRQGPKEPSPAVTPREPPSEEYRGKDERDVAPEEARKARGLKDTVPAPRPLIWNEPRSEDGPTPAVKDDAAFENNSRPVVSEETPSDEFVLAPNGEERWRRDEPDSNNDNVLENDRGARGEEDNNVQRYRFSRQEEKRQREEERRRQEAEGIAGPNGQTREEEYEKDRKDAEEHEPARSAETPVKVDDGKDNTEDLRLPFPLSVPESRLRSRSISPSGSAKAMVDVGPKSRSRPTSPESNRQRQSLHAADGDRSRRLSMLQDSHTAVPLQFRRPPSTSPTGRRSPSVGSPELPALSLSSPPERRARRRSMEFVNSREIMPLFLVEQNGQHQHPIEEQFPSLPSSKSSSRTSSPVKNLGPDEKGWEAVEPIQDENVEEQSKPKPSTMIPSQESALSQEEQPKPEPSTVISSQEPALSQEEQPKP</sequence>
<keyword evidence="3" id="KW-1185">Reference proteome</keyword>
<organism evidence="2 3">
    <name type="scientific">Aspergillus glaucus CBS 516.65</name>
    <dbReference type="NCBI Taxonomy" id="1160497"/>
    <lineage>
        <taxon>Eukaryota</taxon>
        <taxon>Fungi</taxon>
        <taxon>Dikarya</taxon>
        <taxon>Ascomycota</taxon>
        <taxon>Pezizomycotina</taxon>
        <taxon>Eurotiomycetes</taxon>
        <taxon>Eurotiomycetidae</taxon>
        <taxon>Eurotiales</taxon>
        <taxon>Aspergillaceae</taxon>
        <taxon>Aspergillus</taxon>
        <taxon>Aspergillus subgen. Aspergillus</taxon>
    </lineage>
</organism>
<feature type="compositionally biased region" description="Polar residues" evidence="1">
    <location>
        <begin position="434"/>
        <end position="446"/>
    </location>
</feature>
<feature type="region of interest" description="Disordered" evidence="1">
    <location>
        <begin position="524"/>
        <end position="624"/>
    </location>
</feature>
<protein>
    <submittedName>
        <fullName evidence="2">Uncharacterized protein</fullName>
    </submittedName>
</protein>
<dbReference type="STRING" id="1160497.A0A1L9V3L0"/>
<feature type="compositionally biased region" description="Basic and acidic residues" evidence="1">
    <location>
        <begin position="257"/>
        <end position="271"/>
    </location>
</feature>
<evidence type="ECO:0000313" key="2">
    <source>
        <dbReference type="EMBL" id="OJJ78419.1"/>
    </source>
</evidence>
<reference evidence="3" key="1">
    <citation type="journal article" date="2017" name="Genome Biol.">
        <title>Comparative genomics reveals high biological diversity and specific adaptations in the industrially and medically important fungal genus Aspergillus.</title>
        <authorList>
            <person name="de Vries R.P."/>
            <person name="Riley R."/>
            <person name="Wiebenga A."/>
            <person name="Aguilar-Osorio G."/>
            <person name="Amillis S."/>
            <person name="Uchima C.A."/>
            <person name="Anderluh G."/>
            <person name="Asadollahi M."/>
            <person name="Askin M."/>
            <person name="Barry K."/>
            <person name="Battaglia E."/>
            <person name="Bayram O."/>
            <person name="Benocci T."/>
            <person name="Braus-Stromeyer S.A."/>
            <person name="Caldana C."/>
            <person name="Canovas D."/>
            <person name="Cerqueira G.C."/>
            <person name="Chen F."/>
            <person name="Chen W."/>
            <person name="Choi C."/>
            <person name="Clum A."/>
            <person name="Dos Santos R.A."/>
            <person name="Damasio A.R."/>
            <person name="Diallinas G."/>
            <person name="Emri T."/>
            <person name="Fekete E."/>
            <person name="Flipphi M."/>
            <person name="Freyberg S."/>
            <person name="Gallo A."/>
            <person name="Gournas C."/>
            <person name="Habgood R."/>
            <person name="Hainaut M."/>
            <person name="Harispe M.L."/>
            <person name="Henrissat B."/>
            <person name="Hilden K.S."/>
            <person name="Hope R."/>
            <person name="Hossain A."/>
            <person name="Karabika E."/>
            <person name="Karaffa L."/>
            <person name="Karanyi Z."/>
            <person name="Krasevec N."/>
            <person name="Kuo A."/>
            <person name="Kusch H."/>
            <person name="LaButti K."/>
            <person name="Lagendijk E.L."/>
            <person name="Lapidus A."/>
            <person name="Levasseur A."/>
            <person name="Lindquist E."/>
            <person name="Lipzen A."/>
            <person name="Logrieco A.F."/>
            <person name="MacCabe A."/>
            <person name="Maekelae M.R."/>
            <person name="Malavazi I."/>
            <person name="Melin P."/>
            <person name="Meyer V."/>
            <person name="Mielnichuk N."/>
            <person name="Miskei M."/>
            <person name="Molnar A.P."/>
            <person name="Mule G."/>
            <person name="Ngan C.Y."/>
            <person name="Orejas M."/>
            <person name="Orosz E."/>
            <person name="Ouedraogo J.P."/>
            <person name="Overkamp K.M."/>
            <person name="Park H.-S."/>
            <person name="Perrone G."/>
            <person name="Piumi F."/>
            <person name="Punt P.J."/>
            <person name="Ram A.F."/>
            <person name="Ramon A."/>
            <person name="Rauscher S."/>
            <person name="Record E."/>
            <person name="Riano-Pachon D.M."/>
            <person name="Robert V."/>
            <person name="Roehrig J."/>
            <person name="Ruller R."/>
            <person name="Salamov A."/>
            <person name="Salih N.S."/>
            <person name="Samson R.A."/>
            <person name="Sandor E."/>
            <person name="Sanguinetti M."/>
            <person name="Schuetze T."/>
            <person name="Sepcic K."/>
            <person name="Shelest E."/>
            <person name="Sherlock G."/>
            <person name="Sophianopoulou V."/>
            <person name="Squina F.M."/>
            <person name="Sun H."/>
            <person name="Susca A."/>
            <person name="Todd R.B."/>
            <person name="Tsang A."/>
            <person name="Unkles S.E."/>
            <person name="van de Wiele N."/>
            <person name="van Rossen-Uffink D."/>
            <person name="Oliveira J.V."/>
            <person name="Vesth T.C."/>
            <person name="Visser J."/>
            <person name="Yu J.-H."/>
            <person name="Zhou M."/>
            <person name="Andersen M.R."/>
            <person name="Archer D.B."/>
            <person name="Baker S.E."/>
            <person name="Benoit I."/>
            <person name="Brakhage A.A."/>
            <person name="Braus G.H."/>
            <person name="Fischer R."/>
            <person name="Frisvad J.C."/>
            <person name="Goldman G.H."/>
            <person name="Houbraken J."/>
            <person name="Oakley B."/>
            <person name="Pocsi I."/>
            <person name="Scazzocchio C."/>
            <person name="Seiboth B."/>
            <person name="vanKuyk P.A."/>
            <person name="Wortman J."/>
            <person name="Dyer P.S."/>
            <person name="Grigoriev I.V."/>
        </authorList>
    </citation>
    <scope>NUCLEOTIDE SEQUENCE [LARGE SCALE GENOMIC DNA]</scope>
    <source>
        <strain evidence="3">CBS 516.65</strain>
    </source>
</reference>
<feature type="compositionally biased region" description="Basic and acidic residues" evidence="1">
    <location>
        <begin position="333"/>
        <end position="350"/>
    </location>
</feature>
<dbReference type="Proteomes" id="UP000184300">
    <property type="component" value="Unassembled WGS sequence"/>
</dbReference>
<dbReference type="GeneID" id="34457552"/>
<feature type="compositionally biased region" description="Basic and acidic residues" evidence="1">
    <location>
        <begin position="218"/>
        <end position="243"/>
    </location>
</feature>
<name>A0A1L9V3L0_ASPGL</name>
<feature type="compositionally biased region" description="Low complexity" evidence="1">
    <location>
        <begin position="540"/>
        <end position="554"/>
    </location>
</feature>
<feature type="compositionally biased region" description="Basic and acidic residues" evidence="1">
    <location>
        <begin position="296"/>
        <end position="305"/>
    </location>
</feature>
<feature type="compositionally biased region" description="Low complexity" evidence="1">
    <location>
        <begin position="473"/>
        <end position="501"/>
    </location>
</feature>
<gene>
    <name evidence="2" type="ORF">ASPGLDRAFT_1344076</name>
</gene>